<dbReference type="EMBL" id="JBHPON010000001">
    <property type="protein sequence ID" value="MFC6035535.1"/>
    <property type="molecule type" value="Genomic_DNA"/>
</dbReference>
<dbReference type="GO" id="GO:0004400">
    <property type="term" value="F:histidinol-phosphate transaminase activity"/>
    <property type="evidence" value="ECO:0007669"/>
    <property type="project" value="UniProtKB-EC"/>
</dbReference>
<sequence length="391" mass="41867">MGLAKQGAATPTRRNFVRATALAALSPALAPAMAQGAPAPKSTPAKAAHALGPGFGPAPGVALLSRNENPYGPSEKAIAAGCAATEQGAYYADRSLLYLVDMIAERNRIPREFISVSAGSGEGLCAAAQSWTRDGGKIAAPALFWDTTVRYAERQGAKIVTAPMKDDLGVDLDALESIVDDDISLVHITNPNNPTGMLLDPAELRAFILRVEKRATVLVDEAYNELTDIPEAASMINLVRDGKNVIVSRTFSKIYGMAGLRVGYLMARADITARIRSNIMSWISGPGLAAAIASYDDDEFLAESRARIIEGRDMVVVAAQSHGLDCLPSQTNFAFINVKGDADVFRDRMARERIFIRGAYQGLPNWSRVSMGRIEDLSRYVSALPKAIAVK</sequence>
<dbReference type="Pfam" id="PF00155">
    <property type="entry name" value="Aminotran_1_2"/>
    <property type="match status" value="1"/>
</dbReference>
<keyword evidence="9" id="KW-1185">Reference proteome</keyword>
<keyword evidence="3 8" id="KW-0808">Transferase</keyword>
<dbReference type="Gene3D" id="3.90.1150.10">
    <property type="entry name" value="Aspartate Aminotransferase, domain 1"/>
    <property type="match status" value="1"/>
</dbReference>
<dbReference type="InterPro" id="IPR004839">
    <property type="entry name" value="Aminotransferase_I/II_large"/>
</dbReference>
<dbReference type="PROSITE" id="PS51318">
    <property type="entry name" value="TAT"/>
    <property type="match status" value="1"/>
</dbReference>
<protein>
    <submittedName>
        <fullName evidence="8">Pyridoxal phosphate-dependent aminotransferase</fullName>
        <ecNumber evidence="8">2.6.1.9</ecNumber>
    </submittedName>
</protein>
<dbReference type="SUPFAM" id="SSF53383">
    <property type="entry name" value="PLP-dependent transferases"/>
    <property type="match status" value="1"/>
</dbReference>
<dbReference type="RefSeq" id="WP_379879110.1">
    <property type="nucleotide sequence ID" value="NZ_JBHPON010000001.1"/>
</dbReference>
<evidence type="ECO:0000256" key="3">
    <source>
        <dbReference type="ARBA" id="ARBA00022679"/>
    </source>
</evidence>
<keyword evidence="4" id="KW-0663">Pyridoxal phosphate</keyword>
<keyword evidence="2 8" id="KW-0032">Aminotransferase</keyword>
<name>A0ABW1KW31_9PROT</name>
<reference evidence="8 9" key="1">
    <citation type="submission" date="2024-09" db="EMBL/GenBank/DDBJ databases">
        <authorList>
            <person name="Zhang Z.-H."/>
        </authorList>
    </citation>
    <scope>NUCLEOTIDE SEQUENCE [LARGE SCALE GENOMIC DNA]</scope>
    <source>
        <strain evidence="8 9">HHTR114</strain>
    </source>
</reference>
<keyword evidence="6" id="KW-0732">Signal</keyword>
<dbReference type="InterPro" id="IPR015422">
    <property type="entry name" value="PyrdxlP-dep_Trfase_small"/>
</dbReference>
<evidence type="ECO:0000259" key="7">
    <source>
        <dbReference type="Pfam" id="PF00155"/>
    </source>
</evidence>
<dbReference type="InterPro" id="IPR015424">
    <property type="entry name" value="PyrdxlP-dep_Trfase"/>
</dbReference>
<comment type="pathway">
    <text evidence="5">Amino-acid biosynthesis.</text>
</comment>
<dbReference type="Gene3D" id="3.40.640.10">
    <property type="entry name" value="Type I PLP-dependent aspartate aminotransferase-like (Major domain)"/>
    <property type="match status" value="1"/>
</dbReference>
<comment type="similarity">
    <text evidence="1">Belongs to the class-II pyridoxal-phosphate-dependent aminotransferase family. Histidinol-phosphate aminotransferase subfamily.</text>
</comment>
<feature type="signal peptide" evidence="6">
    <location>
        <begin position="1"/>
        <end position="34"/>
    </location>
</feature>
<dbReference type="PANTHER" id="PTHR43643">
    <property type="entry name" value="HISTIDINOL-PHOSPHATE AMINOTRANSFERASE 2"/>
    <property type="match status" value="1"/>
</dbReference>
<dbReference type="CDD" id="cd00609">
    <property type="entry name" value="AAT_like"/>
    <property type="match status" value="1"/>
</dbReference>
<dbReference type="InterPro" id="IPR015421">
    <property type="entry name" value="PyrdxlP-dep_Trfase_major"/>
</dbReference>
<proteinExistence type="inferred from homology"/>
<dbReference type="EC" id="2.6.1.9" evidence="8"/>
<evidence type="ECO:0000256" key="6">
    <source>
        <dbReference type="SAM" id="SignalP"/>
    </source>
</evidence>
<evidence type="ECO:0000256" key="5">
    <source>
        <dbReference type="ARBA" id="ARBA00029440"/>
    </source>
</evidence>
<comment type="caution">
    <text evidence="8">The sequence shown here is derived from an EMBL/GenBank/DDBJ whole genome shotgun (WGS) entry which is preliminary data.</text>
</comment>
<evidence type="ECO:0000256" key="2">
    <source>
        <dbReference type="ARBA" id="ARBA00022576"/>
    </source>
</evidence>
<feature type="chain" id="PRO_5047343451" evidence="6">
    <location>
        <begin position="35"/>
        <end position="391"/>
    </location>
</feature>
<dbReference type="Proteomes" id="UP001596116">
    <property type="component" value="Unassembled WGS sequence"/>
</dbReference>
<dbReference type="PANTHER" id="PTHR43643:SF3">
    <property type="entry name" value="HISTIDINOL-PHOSPHATE AMINOTRANSFERASE"/>
    <property type="match status" value="1"/>
</dbReference>
<accession>A0ABW1KW31</accession>
<organism evidence="8 9">
    <name type="scientific">Hyphococcus aureus</name>
    <dbReference type="NCBI Taxonomy" id="2666033"/>
    <lineage>
        <taxon>Bacteria</taxon>
        <taxon>Pseudomonadati</taxon>
        <taxon>Pseudomonadota</taxon>
        <taxon>Alphaproteobacteria</taxon>
        <taxon>Parvularculales</taxon>
        <taxon>Parvularculaceae</taxon>
        <taxon>Hyphococcus</taxon>
    </lineage>
</organism>
<evidence type="ECO:0000256" key="1">
    <source>
        <dbReference type="ARBA" id="ARBA00007970"/>
    </source>
</evidence>
<feature type="domain" description="Aminotransferase class I/classII large" evidence="7">
    <location>
        <begin position="62"/>
        <end position="383"/>
    </location>
</feature>
<evidence type="ECO:0000256" key="4">
    <source>
        <dbReference type="ARBA" id="ARBA00022898"/>
    </source>
</evidence>
<dbReference type="InterPro" id="IPR050106">
    <property type="entry name" value="HistidinolP_aminotransfase"/>
</dbReference>
<dbReference type="InterPro" id="IPR006311">
    <property type="entry name" value="TAT_signal"/>
</dbReference>
<evidence type="ECO:0000313" key="8">
    <source>
        <dbReference type="EMBL" id="MFC6035535.1"/>
    </source>
</evidence>
<gene>
    <name evidence="8" type="ORF">ACFMB1_08280</name>
</gene>
<evidence type="ECO:0000313" key="9">
    <source>
        <dbReference type="Proteomes" id="UP001596116"/>
    </source>
</evidence>